<evidence type="ECO:0000256" key="4">
    <source>
        <dbReference type="ARBA" id="ARBA00022692"/>
    </source>
</evidence>
<organism evidence="8 9">
    <name type="scientific">Asparagus officinalis</name>
    <name type="common">Garden asparagus</name>
    <dbReference type="NCBI Taxonomy" id="4686"/>
    <lineage>
        <taxon>Eukaryota</taxon>
        <taxon>Viridiplantae</taxon>
        <taxon>Streptophyta</taxon>
        <taxon>Embryophyta</taxon>
        <taxon>Tracheophyta</taxon>
        <taxon>Spermatophyta</taxon>
        <taxon>Magnoliopsida</taxon>
        <taxon>Liliopsida</taxon>
        <taxon>Asparagales</taxon>
        <taxon>Asparagaceae</taxon>
        <taxon>Asparagoideae</taxon>
        <taxon>Asparagus</taxon>
    </lineage>
</organism>
<dbReference type="InterPro" id="IPR037185">
    <property type="entry name" value="EmrE-like"/>
</dbReference>
<dbReference type="Pfam" id="PF06027">
    <property type="entry name" value="SLC35F"/>
    <property type="match status" value="1"/>
</dbReference>
<evidence type="ECO:0000256" key="5">
    <source>
        <dbReference type="ARBA" id="ARBA00022989"/>
    </source>
</evidence>
<dbReference type="EMBL" id="CM007384">
    <property type="protein sequence ID" value="ONK71265.1"/>
    <property type="molecule type" value="Genomic_DNA"/>
</dbReference>
<feature type="transmembrane region" description="Helical" evidence="7">
    <location>
        <begin position="40"/>
        <end position="58"/>
    </location>
</feature>
<dbReference type="Gramene" id="ONK71265">
    <property type="protein sequence ID" value="ONK71265"/>
    <property type="gene ID" value="A4U43_C04F6660"/>
</dbReference>
<name>A0A5P1EYT8_ASPOF</name>
<keyword evidence="3" id="KW-0813">Transport</keyword>
<protein>
    <recommendedName>
        <fullName evidence="10">EamA domain-containing protein</fullName>
    </recommendedName>
</protein>
<dbReference type="PANTHER" id="PTHR14233">
    <property type="entry name" value="DUF914-RELATED"/>
    <property type="match status" value="1"/>
</dbReference>
<dbReference type="InterPro" id="IPR052221">
    <property type="entry name" value="SLC35F_Transporter"/>
</dbReference>
<keyword evidence="5 7" id="KW-1133">Transmembrane helix</keyword>
<proteinExistence type="inferred from homology"/>
<dbReference type="AlphaFoldDB" id="A0A5P1EYT8"/>
<feature type="transmembrane region" description="Helical" evidence="7">
    <location>
        <begin position="70"/>
        <end position="88"/>
    </location>
</feature>
<evidence type="ECO:0000256" key="3">
    <source>
        <dbReference type="ARBA" id="ARBA00022448"/>
    </source>
</evidence>
<comment type="similarity">
    <text evidence="2">Belongs to the SLC35F solute transporter family.</text>
</comment>
<reference evidence="9" key="1">
    <citation type="journal article" date="2017" name="Nat. Commun.">
        <title>The asparagus genome sheds light on the origin and evolution of a young Y chromosome.</title>
        <authorList>
            <person name="Harkess A."/>
            <person name="Zhou J."/>
            <person name="Xu C."/>
            <person name="Bowers J.E."/>
            <person name="Van der Hulst R."/>
            <person name="Ayyampalayam S."/>
            <person name="Mercati F."/>
            <person name="Riccardi P."/>
            <person name="McKain M.R."/>
            <person name="Kakrana A."/>
            <person name="Tang H."/>
            <person name="Ray J."/>
            <person name="Groenendijk J."/>
            <person name="Arikit S."/>
            <person name="Mathioni S.M."/>
            <person name="Nakano M."/>
            <person name="Shan H."/>
            <person name="Telgmann-Rauber A."/>
            <person name="Kanno A."/>
            <person name="Yue Z."/>
            <person name="Chen H."/>
            <person name="Li W."/>
            <person name="Chen Y."/>
            <person name="Xu X."/>
            <person name="Zhang Y."/>
            <person name="Luo S."/>
            <person name="Chen H."/>
            <person name="Gao J."/>
            <person name="Mao Z."/>
            <person name="Pires J.C."/>
            <person name="Luo M."/>
            <person name="Kudrna D."/>
            <person name="Wing R.A."/>
            <person name="Meyers B.C."/>
            <person name="Yi K."/>
            <person name="Kong H."/>
            <person name="Lavrijsen P."/>
            <person name="Sunseri F."/>
            <person name="Falavigna A."/>
            <person name="Ye Y."/>
            <person name="Leebens-Mack J.H."/>
            <person name="Chen G."/>
        </authorList>
    </citation>
    <scope>NUCLEOTIDE SEQUENCE [LARGE SCALE GENOMIC DNA]</scope>
    <source>
        <strain evidence="9">cv. DH0086</strain>
    </source>
</reference>
<dbReference type="SUPFAM" id="SSF103481">
    <property type="entry name" value="Multidrug resistance efflux transporter EmrE"/>
    <property type="match status" value="1"/>
</dbReference>
<evidence type="ECO:0000313" key="9">
    <source>
        <dbReference type="Proteomes" id="UP000243459"/>
    </source>
</evidence>
<evidence type="ECO:0008006" key="10">
    <source>
        <dbReference type="Google" id="ProtNLM"/>
    </source>
</evidence>
<sequence>MAEDLELAGDEDELQILSNNISNHKISLDIELDSANPVPWYWYIILAIIDVQANYLFVKAYQYSSITSITLLDCWTIPWVIILTWFILKTHYSLWQFFGAAICVIGLALVLLSDSRASQGGGRNPLSGDTLVIMGTFCYALSNVGEEYCVKKKDRVEVVAMLGIFGVLVTACEISIFERKDLASVQWSTTIVALFAGFAAASFLFYALVPFLLKLSGSTLFNLSLLTSDMWAVLIRLYFYKQQVNWLYFVAFAIVTAGLIIYSLNDTTDSSTSIAGTAETWDEEAKLLTEENSLHEEVVTS</sequence>
<feature type="transmembrane region" description="Helical" evidence="7">
    <location>
        <begin position="246"/>
        <end position="264"/>
    </location>
</feature>
<feature type="transmembrane region" description="Helical" evidence="7">
    <location>
        <begin position="158"/>
        <end position="177"/>
    </location>
</feature>
<dbReference type="Proteomes" id="UP000243459">
    <property type="component" value="Chromosome 4"/>
</dbReference>
<feature type="transmembrane region" description="Helical" evidence="7">
    <location>
        <begin position="94"/>
        <end position="113"/>
    </location>
</feature>
<comment type="subcellular location">
    <subcellularLocation>
        <location evidence="1">Membrane</location>
        <topology evidence="1">Multi-pass membrane protein</topology>
    </subcellularLocation>
</comment>
<accession>A0A5P1EYT8</accession>
<evidence type="ECO:0000256" key="1">
    <source>
        <dbReference type="ARBA" id="ARBA00004141"/>
    </source>
</evidence>
<evidence type="ECO:0000313" key="8">
    <source>
        <dbReference type="EMBL" id="ONK71265.1"/>
    </source>
</evidence>
<evidence type="ECO:0000256" key="6">
    <source>
        <dbReference type="ARBA" id="ARBA00023136"/>
    </source>
</evidence>
<dbReference type="PANTHER" id="PTHR14233:SF18">
    <property type="entry name" value="OS05G0444300 PROTEIN"/>
    <property type="match status" value="1"/>
</dbReference>
<evidence type="ECO:0000256" key="2">
    <source>
        <dbReference type="ARBA" id="ARBA00007863"/>
    </source>
</evidence>
<dbReference type="GO" id="GO:0016020">
    <property type="term" value="C:membrane"/>
    <property type="evidence" value="ECO:0007669"/>
    <property type="project" value="UniProtKB-SubCell"/>
</dbReference>
<keyword evidence="6 7" id="KW-0472">Membrane</keyword>
<dbReference type="OMA" id="ACEISIF"/>
<dbReference type="GO" id="GO:0022857">
    <property type="term" value="F:transmembrane transporter activity"/>
    <property type="evidence" value="ECO:0007669"/>
    <property type="project" value="InterPro"/>
</dbReference>
<keyword evidence="9" id="KW-1185">Reference proteome</keyword>
<feature type="transmembrane region" description="Helical" evidence="7">
    <location>
        <begin position="189"/>
        <end position="213"/>
    </location>
</feature>
<evidence type="ECO:0000256" key="7">
    <source>
        <dbReference type="SAM" id="Phobius"/>
    </source>
</evidence>
<keyword evidence="4 7" id="KW-0812">Transmembrane</keyword>
<dbReference type="InterPro" id="IPR009262">
    <property type="entry name" value="SLC35_F1/F2/F6"/>
</dbReference>
<gene>
    <name evidence="8" type="ORF">A4U43_C04F6660</name>
</gene>